<feature type="transmembrane region" description="Helical" evidence="10">
    <location>
        <begin position="441"/>
        <end position="466"/>
    </location>
</feature>
<feature type="disulfide bond" evidence="7">
    <location>
        <begin position="166"/>
        <end position="175"/>
    </location>
</feature>
<dbReference type="EMBL" id="MRZV01000364">
    <property type="protein sequence ID" value="PIK51589.1"/>
    <property type="molecule type" value="Genomic_DNA"/>
</dbReference>
<feature type="binding site" evidence="6">
    <location>
        <position position="412"/>
    </location>
    <ligand>
        <name>Na(+)</name>
        <dbReference type="ChEBI" id="CHEBI:29101"/>
        <label>1</label>
    </ligand>
</feature>
<evidence type="ECO:0000256" key="3">
    <source>
        <dbReference type="ARBA" id="ARBA00022692"/>
    </source>
</evidence>
<feature type="binding site" evidence="6">
    <location>
        <position position="312"/>
    </location>
    <ligand>
        <name>Na(+)</name>
        <dbReference type="ChEBI" id="CHEBI:29101"/>
        <label>1</label>
    </ligand>
</feature>
<evidence type="ECO:0000256" key="4">
    <source>
        <dbReference type="ARBA" id="ARBA00022989"/>
    </source>
</evidence>
<name>A0A2G8KUA5_STIJA</name>
<dbReference type="GO" id="GO:0046872">
    <property type="term" value="F:metal ion binding"/>
    <property type="evidence" value="ECO:0007669"/>
    <property type="project" value="UniProtKB-KW"/>
</dbReference>
<dbReference type="Pfam" id="PF00209">
    <property type="entry name" value="SNF"/>
    <property type="match status" value="1"/>
</dbReference>
<evidence type="ECO:0000256" key="7">
    <source>
        <dbReference type="PIRSR" id="PIRSR600175-2"/>
    </source>
</evidence>
<dbReference type="GO" id="GO:0005332">
    <property type="term" value="F:gamma-aminobutyric acid:sodium:chloride symporter activity"/>
    <property type="evidence" value="ECO:0007669"/>
    <property type="project" value="TreeGrafter"/>
</dbReference>
<organism evidence="11 12">
    <name type="scientific">Stichopus japonicus</name>
    <name type="common">Sea cucumber</name>
    <dbReference type="NCBI Taxonomy" id="307972"/>
    <lineage>
        <taxon>Eukaryota</taxon>
        <taxon>Metazoa</taxon>
        <taxon>Echinodermata</taxon>
        <taxon>Eleutherozoa</taxon>
        <taxon>Echinozoa</taxon>
        <taxon>Holothuroidea</taxon>
        <taxon>Aspidochirotacea</taxon>
        <taxon>Aspidochirotida</taxon>
        <taxon>Stichopodidae</taxon>
        <taxon>Apostichopus</taxon>
    </lineage>
</organism>
<dbReference type="Proteomes" id="UP000230750">
    <property type="component" value="Unassembled WGS sequence"/>
</dbReference>
<feature type="transmembrane region" description="Helical" evidence="10">
    <location>
        <begin position="472"/>
        <end position="494"/>
    </location>
</feature>
<gene>
    <name evidence="11" type="ORF">BSL78_11513</name>
</gene>
<feature type="compositionally biased region" description="Basic and acidic residues" evidence="9">
    <location>
        <begin position="1"/>
        <end position="12"/>
    </location>
</feature>
<dbReference type="CDD" id="cd11496">
    <property type="entry name" value="SLC6sbd-TauT-like"/>
    <property type="match status" value="1"/>
</dbReference>
<keyword evidence="5 10" id="KW-0472">Membrane</keyword>
<evidence type="ECO:0000256" key="6">
    <source>
        <dbReference type="PIRSR" id="PIRSR600175-1"/>
    </source>
</evidence>
<feature type="transmembrane region" description="Helical" evidence="10">
    <location>
        <begin position="256"/>
        <end position="276"/>
    </location>
</feature>
<feature type="transmembrane region" description="Helical" evidence="10">
    <location>
        <begin position="53"/>
        <end position="70"/>
    </location>
</feature>
<evidence type="ECO:0000256" key="10">
    <source>
        <dbReference type="SAM" id="Phobius"/>
    </source>
</evidence>
<dbReference type="PROSITE" id="PS00754">
    <property type="entry name" value="NA_NEUROTRAN_SYMP_2"/>
    <property type="match status" value="1"/>
</dbReference>
<feature type="binding site" evidence="6">
    <location>
        <position position="68"/>
    </location>
    <ligand>
        <name>Na(+)</name>
        <dbReference type="ChEBI" id="CHEBI:29101"/>
        <label>1</label>
    </ligand>
</feature>
<feature type="binding site" evidence="6">
    <location>
        <position position="344"/>
    </location>
    <ligand>
        <name>Na(+)</name>
        <dbReference type="ChEBI" id="CHEBI:29101"/>
        <label>1</label>
    </ligand>
</feature>
<feature type="transmembrane region" description="Helical" evidence="10">
    <location>
        <begin position="554"/>
        <end position="577"/>
    </location>
</feature>
<feature type="transmembrane region" description="Helical" evidence="10">
    <location>
        <begin position="133"/>
        <end position="154"/>
    </location>
</feature>
<sequence length="612" mass="69018">MSHSLEESKSKYESVPPVDMGEKDTKVVDTTNPTVTRKEKKEIPPREHWGGQFDFLLAMIGYAVGFGNIWRFPYLCYKNGGGAFLIPYFICVVTAGVPMALLETQLGQFMGQGGILCWKICPMFQGIGYATTFITWWCNNYYIVILAYAIYYFYSSFTTSLPWMDCENDWNTNACIDETRKNFSCSAGNFDLNGTCYNVEDGVSSAEEFWKLNVLRISSGLGELGSMNMHLLISVIVAWILVYFCIWKGVRSSGKVVYFTATFPYVVLTILLIRGVTLPGAGEGIKFYLTPDFSRLLDSQVWIDGGTQIFYSYAIGFAALIALGSYNKFHHDCYRDTMILAFMNSFTSIYGGFAIFSVLGFMAHQQGVNVTDVADKGPGLVFIAYPTAVSMMPGAPIWSCIFFFMLILVGLDSQFVQVESFVTAVGDIFPRYVRGGYRREVFSLIVCMVSAIPAMFMICEGGQYIFQLYDYYSVSGVVLLIMAFSESFAIAWVYGANRYYENMVEMIGYRPFPWFKYAWLITVPLISVAIWLFAVVQWQPLKYNDYVYPLWGEAIGWALALSSILCIPGNMIVRMIMTPGSIAERWRILTTPDLSHLGKNPDSMPMHIYTPA</sequence>
<dbReference type="PRINTS" id="PR00176">
    <property type="entry name" value="NANEUSMPORT"/>
</dbReference>
<feature type="transmembrane region" description="Helical" evidence="10">
    <location>
        <begin position="309"/>
        <end position="326"/>
    </location>
</feature>
<dbReference type="STRING" id="307972.A0A2G8KUA5"/>
<feature type="binding site" evidence="6">
    <location>
        <position position="413"/>
    </location>
    <ligand>
        <name>Na(+)</name>
        <dbReference type="ChEBI" id="CHEBI:29101"/>
        <label>1</label>
    </ligand>
</feature>
<feature type="binding site" evidence="6">
    <location>
        <position position="64"/>
    </location>
    <ligand>
        <name>Na(+)</name>
        <dbReference type="ChEBI" id="CHEBI:29101"/>
        <label>1</label>
    </ligand>
</feature>
<feature type="transmembrane region" description="Helical" evidence="10">
    <location>
        <begin position="338"/>
        <end position="363"/>
    </location>
</feature>
<accession>A0A2G8KUA5</accession>
<feature type="transmembrane region" description="Helical" evidence="10">
    <location>
        <begin position="82"/>
        <end position="102"/>
    </location>
</feature>
<evidence type="ECO:0000313" key="11">
    <source>
        <dbReference type="EMBL" id="PIK51589.1"/>
    </source>
</evidence>
<feature type="transmembrane region" description="Helical" evidence="10">
    <location>
        <begin position="229"/>
        <end position="247"/>
    </location>
</feature>
<dbReference type="PROSITE" id="PS00610">
    <property type="entry name" value="NA_NEUROTRAN_SYMP_1"/>
    <property type="match status" value="1"/>
</dbReference>
<evidence type="ECO:0000256" key="8">
    <source>
        <dbReference type="RuleBase" id="RU003732"/>
    </source>
</evidence>
<comment type="caution">
    <text evidence="11">The sequence shown here is derived from an EMBL/GenBank/DDBJ whole genome shotgun (WGS) entry which is preliminary data.</text>
</comment>
<feature type="transmembrane region" description="Helical" evidence="10">
    <location>
        <begin position="383"/>
        <end position="411"/>
    </location>
</feature>
<feature type="region of interest" description="Disordered" evidence="9">
    <location>
        <begin position="1"/>
        <end position="26"/>
    </location>
</feature>
<keyword evidence="12" id="KW-1185">Reference proteome</keyword>
<keyword evidence="3 8" id="KW-0812">Transmembrane</keyword>
<feature type="transmembrane region" description="Helical" evidence="10">
    <location>
        <begin position="514"/>
        <end position="534"/>
    </location>
</feature>
<dbReference type="InterPro" id="IPR037272">
    <property type="entry name" value="SNS_sf"/>
</dbReference>
<keyword evidence="4 10" id="KW-1133">Transmembrane helix</keyword>
<dbReference type="InterPro" id="IPR000175">
    <property type="entry name" value="Na/ntran_symport"/>
</dbReference>
<evidence type="ECO:0000256" key="5">
    <source>
        <dbReference type="ARBA" id="ARBA00023136"/>
    </source>
</evidence>
<evidence type="ECO:0000256" key="9">
    <source>
        <dbReference type="SAM" id="MobiDB-lite"/>
    </source>
</evidence>
<keyword evidence="6" id="KW-0479">Metal-binding</keyword>
<keyword evidence="6" id="KW-0915">Sodium</keyword>
<feature type="binding site" evidence="6">
    <location>
        <position position="63"/>
    </location>
    <ligand>
        <name>Na(+)</name>
        <dbReference type="ChEBI" id="CHEBI:29101"/>
        <label>1</label>
    </ligand>
</feature>
<dbReference type="OrthoDB" id="6581954at2759"/>
<comment type="similarity">
    <text evidence="8">Belongs to the sodium:neurotransmitter symporter (SNF) (TC 2.A.22) family.</text>
</comment>
<evidence type="ECO:0000256" key="1">
    <source>
        <dbReference type="ARBA" id="ARBA00004141"/>
    </source>
</evidence>
<proteinExistence type="inferred from homology"/>
<comment type="subcellular location">
    <subcellularLocation>
        <location evidence="1">Membrane</location>
        <topology evidence="1">Multi-pass membrane protein</topology>
    </subcellularLocation>
</comment>
<keyword evidence="7" id="KW-1015">Disulfide bond</keyword>
<dbReference type="PANTHER" id="PTHR11616:SF325">
    <property type="entry name" value="TRANSPORTER"/>
    <property type="match status" value="1"/>
</dbReference>
<reference evidence="11 12" key="1">
    <citation type="journal article" date="2017" name="PLoS Biol.">
        <title>The sea cucumber genome provides insights into morphological evolution and visceral regeneration.</title>
        <authorList>
            <person name="Zhang X."/>
            <person name="Sun L."/>
            <person name="Yuan J."/>
            <person name="Sun Y."/>
            <person name="Gao Y."/>
            <person name="Zhang L."/>
            <person name="Li S."/>
            <person name="Dai H."/>
            <person name="Hamel J.F."/>
            <person name="Liu C."/>
            <person name="Yu Y."/>
            <person name="Liu S."/>
            <person name="Lin W."/>
            <person name="Guo K."/>
            <person name="Jin S."/>
            <person name="Xu P."/>
            <person name="Storey K.B."/>
            <person name="Huan P."/>
            <person name="Zhang T."/>
            <person name="Zhou Y."/>
            <person name="Zhang J."/>
            <person name="Lin C."/>
            <person name="Li X."/>
            <person name="Xing L."/>
            <person name="Huo D."/>
            <person name="Sun M."/>
            <person name="Wang L."/>
            <person name="Mercier A."/>
            <person name="Li F."/>
            <person name="Yang H."/>
            <person name="Xiang J."/>
        </authorList>
    </citation>
    <scope>NUCLEOTIDE SEQUENCE [LARGE SCALE GENOMIC DNA]</scope>
    <source>
        <strain evidence="11">Shaxun</strain>
        <tissue evidence="11">Muscle</tissue>
    </source>
</reference>
<dbReference type="SUPFAM" id="SSF161070">
    <property type="entry name" value="SNF-like"/>
    <property type="match status" value="1"/>
</dbReference>
<feature type="binding site" evidence="6">
    <location>
        <position position="61"/>
    </location>
    <ligand>
        <name>Na(+)</name>
        <dbReference type="ChEBI" id="CHEBI:29101"/>
        <label>1</label>
    </ligand>
</feature>
<evidence type="ECO:0000256" key="2">
    <source>
        <dbReference type="ARBA" id="ARBA00022448"/>
    </source>
</evidence>
<dbReference type="AlphaFoldDB" id="A0A2G8KUA5"/>
<keyword evidence="8" id="KW-0769">Symport</keyword>
<protein>
    <recommendedName>
        <fullName evidence="8">Transporter</fullName>
    </recommendedName>
</protein>
<dbReference type="PROSITE" id="PS50267">
    <property type="entry name" value="NA_NEUROTRAN_SYMP_3"/>
    <property type="match status" value="1"/>
</dbReference>
<evidence type="ECO:0000313" key="12">
    <source>
        <dbReference type="Proteomes" id="UP000230750"/>
    </source>
</evidence>
<keyword evidence="2 8" id="KW-0813">Transport</keyword>
<dbReference type="PANTHER" id="PTHR11616">
    <property type="entry name" value="SODIUM/CHLORIDE DEPENDENT TRANSPORTER"/>
    <property type="match status" value="1"/>
</dbReference>
<dbReference type="GO" id="GO:0005886">
    <property type="term" value="C:plasma membrane"/>
    <property type="evidence" value="ECO:0007669"/>
    <property type="project" value="TreeGrafter"/>
</dbReference>